<name>W6N586_CLOTY</name>
<dbReference type="OrthoDB" id="9803333at2"/>
<dbReference type="AlphaFoldDB" id="W6N586"/>
<dbReference type="GO" id="GO:0016020">
    <property type="term" value="C:membrane"/>
    <property type="evidence" value="ECO:0007669"/>
    <property type="project" value="TreeGrafter"/>
</dbReference>
<organism evidence="3 4">
    <name type="scientific">Clostridium tyrobutyricum DIVETGP</name>
    <dbReference type="NCBI Taxonomy" id="1408889"/>
    <lineage>
        <taxon>Bacteria</taxon>
        <taxon>Bacillati</taxon>
        <taxon>Bacillota</taxon>
        <taxon>Clostridia</taxon>
        <taxon>Eubacteriales</taxon>
        <taxon>Clostridiaceae</taxon>
        <taxon>Clostridium</taxon>
    </lineage>
</organism>
<dbReference type="GO" id="GO:0016491">
    <property type="term" value="F:oxidoreductase activity"/>
    <property type="evidence" value="ECO:0007669"/>
    <property type="project" value="UniProtKB-KW"/>
</dbReference>
<dbReference type="GeneID" id="29419939"/>
<dbReference type="Proteomes" id="UP000019482">
    <property type="component" value="Unassembled WGS sequence"/>
</dbReference>
<dbReference type="SUPFAM" id="SSF51735">
    <property type="entry name" value="NAD(P)-binding Rossmann-fold domains"/>
    <property type="match status" value="1"/>
</dbReference>
<dbReference type="PROSITE" id="PS00061">
    <property type="entry name" value="ADH_SHORT"/>
    <property type="match status" value="1"/>
</dbReference>
<dbReference type="CDD" id="cd05233">
    <property type="entry name" value="SDR_c"/>
    <property type="match status" value="1"/>
</dbReference>
<keyword evidence="4" id="KW-1185">Reference proteome</keyword>
<evidence type="ECO:0000313" key="3">
    <source>
        <dbReference type="EMBL" id="CDL91733.1"/>
    </source>
</evidence>
<dbReference type="PRINTS" id="PR00081">
    <property type="entry name" value="GDHRDH"/>
</dbReference>
<reference evidence="3 4" key="1">
    <citation type="journal article" date="2015" name="Genome Announc.">
        <title>Draft Genome Sequence of Clostridium tyrobutyricum Strain DIVETGP, Isolated from Cow's Milk for Grana Padano Production.</title>
        <authorList>
            <person name="Soggiu A."/>
            <person name="Piras C."/>
            <person name="Gaiarsa S."/>
            <person name="Sassera D."/>
            <person name="Roncada P."/>
            <person name="Bendixen E."/>
            <person name="Brasca M."/>
            <person name="Bonizzi L."/>
        </authorList>
    </citation>
    <scope>NUCLEOTIDE SEQUENCE [LARGE SCALE GENOMIC DNA]</scope>
    <source>
        <strain evidence="3 4">DIVETGP</strain>
    </source>
</reference>
<accession>W6N586</accession>
<dbReference type="PANTHER" id="PTHR44196:SF1">
    <property type="entry name" value="DEHYDROGENASE_REDUCTASE SDR FAMILY MEMBER 7B"/>
    <property type="match status" value="1"/>
</dbReference>
<dbReference type="RefSeq" id="WP_017895245.1">
    <property type="nucleotide sequence ID" value="NZ_CBXI010000031.1"/>
</dbReference>
<proteinExistence type="inferred from homology"/>
<dbReference type="InterPro" id="IPR020904">
    <property type="entry name" value="Sc_DH/Rdtase_CS"/>
</dbReference>
<dbReference type="InterPro" id="IPR002347">
    <property type="entry name" value="SDR_fam"/>
</dbReference>
<evidence type="ECO:0000256" key="2">
    <source>
        <dbReference type="ARBA" id="ARBA00023002"/>
    </source>
</evidence>
<keyword evidence="2" id="KW-0560">Oxidoreductase</keyword>
<evidence type="ECO:0000256" key="1">
    <source>
        <dbReference type="ARBA" id="ARBA00006484"/>
    </source>
</evidence>
<comment type="similarity">
    <text evidence="1">Belongs to the short-chain dehydrogenases/reductases (SDR) family.</text>
</comment>
<dbReference type="Pfam" id="PF00106">
    <property type="entry name" value="adh_short"/>
    <property type="match status" value="1"/>
</dbReference>
<dbReference type="Gene3D" id="3.40.50.720">
    <property type="entry name" value="NAD(P)-binding Rossmann-like Domain"/>
    <property type="match status" value="1"/>
</dbReference>
<dbReference type="PANTHER" id="PTHR44196">
    <property type="entry name" value="DEHYDROGENASE/REDUCTASE SDR FAMILY MEMBER 7B"/>
    <property type="match status" value="1"/>
</dbReference>
<sequence>MNIDGKNIILTGASSGIGRELLEKLQRYDVRIIAVARNVDTIDSYGEKVIPFSCDISKSEKVDELFEFALHKLGKVDIFIANAGFAYCEEIIEPDWEHNKRIYDTDVLSPIYSAQKMKAINGKKEYFMVITCSAVHNVALPGYTLYCSAKSAIHQFARTYRYEMKNRGKLALAYPVATNTKFFRKAGGKNAPMPWPVQSPSKVADKIIKGIEKDKDSIYPSVFYSISEVLNRIFPLVYCIYENIQADKFEKWLKNSR</sequence>
<protein>
    <submittedName>
        <fullName evidence="3">Oxidoreductase, short-chain dehydrogenase/reductase family protein</fullName>
    </submittedName>
</protein>
<dbReference type="EMBL" id="CBXI010000031">
    <property type="protein sequence ID" value="CDL91733.1"/>
    <property type="molecule type" value="Genomic_DNA"/>
</dbReference>
<gene>
    <name evidence="3" type="ORF">CTDIVETGP_1803</name>
</gene>
<evidence type="ECO:0000313" key="4">
    <source>
        <dbReference type="Proteomes" id="UP000019482"/>
    </source>
</evidence>
<comment type="caution">
    <text evidence="3">The sequence shown here is derived from an EMBL/GenBank/DDBJ whole genome shotgun (WGS) entry which is preliminary data.</text>
</comment>
<dbReference type="InterPro" id="IPR036291">
    <property type="entry name" value="NAD(P)-bd_dom_sf"/>
</dbReference>